<name>A0A2G9USE5_TELCI</name>
<protein>
    <submittedName>
        <fullName evidence="1">Uncharacterized protein</fullName>
    </submittedName>
</protein>
<dbReference type="Proteomes" id="UP000230423">
    <property type="component" value="Unassembled WGS sequence"/>
</dbReference>
<dbReference type="OrthoDB" id="5865660at2759"/>
<accession>A0A2G9USE5</accession>
<reference evidence="1 2" key="1">
    <citation type="submission" date="2015-09" db="EMBL/GenBank/DDBJ databases">
        <title>Draft genome of the parasitic nematode Teladorsagia circumcincta isolate WARC Sus (inbred).</title>
        <authorList>
            <person name="Mitreva M."/>
        </authorList>
    </citation>
    <scope>NUCLEOTIDE SEQUENCE [LARGE SCALE GENOMIC DNA]</scope>
    <source>
        <strain evidence="1 2">S</strain>
    </source>
</reference>
<evidence type="ECO:0000313" key="1">
    <source>
        <dbReference type="EMBL" id="PIO73188.1"/>
    </source>
</evidence>
<proteinExistence type="predicted"/>
<dbReference type="EMBL" id="KZ345502">
    <property type="protein sequence ID" value="PIO73188.1"/>
    <property type="molecule type" value="Genomic_DNA"/>
</dbReference>
<organism evidence="1 2">
    <name type="scientific">Teladorsagia circumcincta</name>
    <name type="common">Brown stomach worm</name>
    <name type="synonym">Ostertagia circumcincta</name>
    <dbReference type="NCBI Taxonomy" id="45464"/>
    <lineage>
        <taxon>Eukaryota</taxon>
        <taxon>Metazoa</taxon>
        <taxon>Ecdysozoa</taxon>
        <taxon>Nematoda</taxon>
        <taxon>Chromadorea</taxon>
        <taxon>Rhabditida</taxon>
        <taxon>Rhabditina</taxon>
        <taxon>Rhabditomorpha</taxon>
        <taxon>Strongyloidea</taxon>
        <taxon>Trichostrongylidae</taxon>
        <taxon>Teladorsagia</taxon>
    </lineage>
</organism>
<sequence>MRELAAIGERLQSVDPVLADHLNSLDIPPQLYGITVHNHSNQHSWKFCRPVKRTRKPRQGMNGQSATVMPILTALAASEAT</sequence>
<dbReference type="AlphaFoldDB" id="A0A2G9USE5"/>
<evidence type="ECO:0000313" key="2">
    <source>
        <dbReference type="Proteomes" id="UP000230423"/>
    </source>
</evidence>
<keyword evidence="2" id="KW-1185">Reference proteome</keyword>
<gene>
    <name evidence="1" type="ORF">TELCIR_04858</name>
</gene>